<protein>
    <submittedName>
        <fullName evidence="1">Uncharacterized protein</fullName>
    </submittedName>
</protein>
<dbReference type="Proteomes" id="UP000386575">
    <property type="component" value="Unassembled WGS sequence"/>
</dbReference>
<gene>
    <name evidence="1" type="ORF">F4V91_07990</name>
</gene>
<organism evidence="1 2">
    <name type="scientific">Neorhizobium galegae</name>
    <name type="common">Rhizobium galegae</name>
    <dbReference type="NCBI Taxonomy" id="399"/>
    <lineage>
        <taxon>Bacteria</taxon>
        <taxon>Pseudomonadati</taxon>
        <taxon>Pseudomonadota</taxon>
        <taxon>Alphaproteobacteria</taxon>
        <taxon>Hyphomicrobiales</taxon>
        <taxon>Rhizobiaceae</taxon>
        <taxon>Rhizobium/Agrobacterium group</taxon>
        <taxon>Neorhizobium</taxon>
    </lineage>
</organism>
<dbReference type="AlphaFoldDB" id="A0A6A1TQQ1"/>
<dbReference type="RefSeq" id="WP_151041810.1">
    <property type="nucleotide sequence ID" value="NZ_VZUL01000002.1"/>
</dbReference>
<sequence>MSTLPDFIAELVRAANEVEKLSLSERIRLIDRGITTIRRLRPPRTDKEARWMDDVDRLETRSIQAATSCDDDTRDRLIEIAAMMRDRHIVMDMGTEIQPSEEDT</sequence>
<proteinExistence type="predicted"/>
<reference evidence="1 2" key="1">
    <citation type="submission" date="2019-09" db="EMBL/GenBank/DDBJ databases">
        <title>Genome sequencing of Ng87 strain.</title>
        <authorList>
            <person name="Karasev E.S."/>
            <person name="Andronov E."/>
        </authorList>
    </citation>
    <scope>NUCLEOTIDE SEQUENCE [LARGE SCALE GENOMIC DNA]</scope>
    <source>
        <strain evidence="1 2">Ng87</strain>
    </source>
</reference>
<comment type="caution">
    <text evidence="1">The sequence shown here is derived from an EMBL/GenBank/DDBJ whole genome shotgun (WGS) entry which is preliminary data.</text>
</comment>
<evidence type="ECO:0000313" key="1">
    <source>
        <dbReference type="EMBL" id="KAB1086375.1"/>
    </source>
</evidence>
<dbReference type="EMBL" id="VZUL01000002">
    <property type="protein sequence ID" value="KAB1086375.1"/>
    <property type="molecule type" value="Genomic_DNA"/>
</dbReference>
<name>A0A6A1TQQ1_NEOGA</name>
<accession>A0A6A1TQQ1</accession>
<evidence type="ECO:0000313" key="2">
    <source>
        <dbReference type="Proteomes" id="UP000386575"/>
    </source>
</evidence>